<keyword evidence="3" id="KW-1185">Reference proteome</keyword>
<comment type="caution">
    <text evidence="2">The sequence shown here is derived from an EMBL/GenBank/DDBJ whole genome shotgun (WGS) entry which is preliminary data.</text>
</comment>
<evidence type="ECO:0000256" key="1">
    <source>
        <dbReference type="SAM" id="MobiDB-lite"/>
    </source>
</evidence>
<evidence type="ECO:0000313" key="3">
    <source>
        <dbReference type="Proteomes" id="UP000636479"/>
    </source>
</evidence>
<accession>A0A8H6S7Q9</accession>
<sequence>MVIGELGGDADMTRVSGVYYAQAFIIFAVCPKRRTFVDFKMWLILGPHPQYPMSTPPSRNQQWAQTHIPFPEYWDFCALNEAELPGNQWKTPHQLNIYLALNSPVQLERFGERTTFCRRYKEHCVSHLKKYPLAEPLRTQLRLRFNEFRGMPIVPVTPTPIRTAKTLSSSPASNKQLPEELADRYDSDDYDLADGHCRKLDVILFSKPNQLPLQHIFNIRSITCVDITTLPLIERLCGEDRKQGKSGRMLRFCGKTNNWAVLRGAENLFEDGSFLILRRSWIMESECLGLENWLVAALSSIANGLQDLDSENDSDVEIIETVLSSKMTKKRKRRLGSGKPEKRARHADQEIIEISD</sequence>
<proteinExistence type="predicted"/>
<name>A0A8H6S7Q9_9AGAR</name>
<dbReference type="Proteomes" id="UP000636479">
    <property type="component" value="Unassembled WGS sequence"/>
</dbReference>
<feature type="region of interest" description="Disordered" evidence="1">
    <location>
        <begin position="330"/>
        <end position="356"/>
    </location>
</feature>
<dbReference type="GeneID" id="59350498"/>
<dbReference type="AlphaFoldDB" id="A0A8H6S7Q9"/>
<reference evidence="2" key="1">
    <citation type="submission" date="2020-05" db="EMBL/GenBank/DDBJ databases">
        <title>Mycena genomes resolve the evolution of fungal bioluminescence.</title>
        <authorList>
            <person name="Tsai I.J."/>
        </authorList>
    </citation>
    <scope>NUCLEOTIDE SEQUENCE</scope>
    <source>
        <strain evidence="2">171206Taipei</strain>
    </source>
</reference>
<gene>
    <name evidence="2" type="ORF">MIND_01145000</name>
</gene>
<organism evidence="2 3">
    <name type="scientific">Mycena indigotica</name>
    <dbReference type="NCBI Taxonomy" id="2126181"/>
    <lineage>
        <taxon>Eukaryota</taxon>
        <taxon>Fungi</taxon>
        <taxon>Dikarya</taxon>
        <taxon>Basidiomycota</taxon>
        <taxon>Agaricomycotina</taxon>
        <taxon>Agaricomycetes</taxon>
        <taxon>Agaricomycetidae</taxon>
        <taxon>Agaricales</taxon>
        <taxon>Marasmiineae</taxon>
        <taxon>Mycenaceae</taxon>
        <taxon>Mycena</taxon>
    </lineage>
</organism>
<dbReference type="EMBL" id="JACAZF010000010">
    <property type="protein sequence ID" value="KAF7293651.1"/>
    <property type="molecule type" value="Genomic_DNA"/>
</dbReference>
<evidence type="ECO:0000313" key="2">
    <source>
        <dbReference type="EMBL" id="KAF7293651.1"/>
    </source>
</evidence>
<dbReference type="RefSeq" id="XP_037215814.1">
    <property type="nucleotide sequence ID" value="XM_037367982.1"/>
</dbReference>
<protein>
    <submittedName>
        <fullName evidence="2">Uncharacterized protein</fullName>
    </submittedName>
</protein>